<evidence type="ECO:0000256" key="7">
    <source>
        <dbReference type="ARBA" id="ARBA00022967"/>
    </source>
</evidence>
<dbReference type="Proteomes" id="UP000094936">
    <property type="component" value="Unassembled WGS sequence"/>
</dbReference>
<comment type="catalytic activity">
    <reaction evidence="9">
        <text>ATP + H2O + cellular proteinSide 1 = ADP + phosphate + cellular proteinSide 2.</text>
        <dbReference type="EC" id="7.4.2.8"/>
    </reaction>
</comment>
<dbReference type="PROSITE" id="PS00152">
    <property type="entry name" value="ATPASE_ALPHA_BETA"/>
    <property type="match status" value="1"/>
</dbReference>
<dbReference type="InterPro" id="IPR027417">
    <property type="entry name" value="P-loop_NTPase"/>
</dbReference>
<accession>A0A1C3ER07</accession>
<dbReference type="STRING" id="1080227.A8L45_03370"/>
<dbReference type="GO" id="GO:0030257">
    <property type="term" value="C:type III protein secretion system complex"/>
    <property type="evidence" value="ECO:0007669"/>
    <property type="project" value="InterPro"/>
</dbReference>
<feature type="domain" description="Rhodanese" evidence="10">
    <location>
        <begin position="213"/>
        <end position="285"/>
    </location>
</feature>
<dbReference type="InterPro" id="IPR050053">
    <property type="entry name" value="ATPase_alpha/beta_chains"/>
</dbReference>
<evidence type="ECO:0000256" key="1">
    <source>
        <dbReference type="ARBA" id="ARBA00004496"/>
    </source>
</evidence>
<dbReference type="FunFam" id="3.40.50.12240:FF:000002">
    <property type="entry name" value="Flagellum-specific ATP synthase FliI"/>
    <property type="match status" value="1"/>
</dbReference>
<dbReference type="PANTHER" id="PTHR15184:SF9">
    <property type="entry name" value="SPI-1 TYPE 3 SECRETION SYSTEM ATPASE"/>
    <property type="match status" value="1"/>
</dbReference>
<evidence type="ECO:0000259" key="10">
    <source>
        <dbReference type="PROSITE" id="PS50206"/>
    </source>
</evidence>
<dbReference type="EMBL" id="LYBM01000003">
    <property type="protein sequence ID" value="ODA35667.1"/>
    <property type="molecule type" value="Genomic_DNA"/>
</dbReference>
<dbReference type="GO" id="GO:0030254">
    <property type="term" value="P:protein secretion by the type III secretion system"/>
    <property type="evidence" value="ECO:0007669"/>
    <property type="project" value="InterPro"/>
</dbReference>
<dbReference type="GO" id="GO:0016887">
    <property type="term" value="F:ATP hydrolysis activity"/>
    <property type="evidence" value="ECO:0007669"/>
    <property type="project" value="InterPro"/>
</dbReference>
<sequence length="458" mass="49246">MTASAAVIDEKLNAITSLLSENKHAYSAVQVRGKVIGVVGTLIRCKIPQARIGDLCEILPGDYPPILSEVVSFDDDTVLLSALSAVDGIASGDLIRPFFVPHSLDLTIPVFGQMFDGFGRPLGESNRTIFCEQKVSVSSPVMSEALNPLEKPRIDQAFPTGIRTIDAFNTIGKGQRLGIFAGPGCGKSTLMAQIARGCSSDAIVFGLVGERGRELNEFIEHELDADLRAKSIFVCATSDKTSMERARAAFTATAVAEALRDQGKNVLLLIDSLTRFARAQREIGLAAGEPPGRAGFPPSVFSLMPRMLERAGPAKIGSITAFYTVLVEKNITADPISDEARSLLDGHLVLSREMAEKGHFPALDVLQSLSRTMTNVVSPEHEFASTTVRKLLSTYKENELLIRLGEYQQGSDPNVDIAVSLNPHIMQFTRQSREDLTDFNDTVNAVGEIARAGAGGAG</sequence>
<dbReference type="CDD" id="cd18117">
    <property type="entry name" value="ATP-synt_flagellum-secretory_path_III_N"/>
    <property type="match status" value="1"/>
</dbReference>
<evidence type="ECO:0000313" key="12">
    <source>
        <dbReference type="Proteomes" id="UP000094936"/>
    </source>
</evidence>
<dbReference type="NCBIfam" id="TIGR01026">
    <property type="entry name" value="fliI_yscN"/>
    <property type="match status" value="1"/>
</dbReference>
<keyword evidence="3" id="KW-0963">Cytoplasm</keyword>
<dbReference type="GO" id="GO:0005737">
    <property type="term" value="C:cytoplasm"/>
    <property type="evidence" value="ECO:0007669"/>
    <property type="project" value="UniProtKB-SubCell"/>
</dbReference>
<dbReference type="GO" id="GO:0005524">
    <property type="term" value="F:ATP binding"/>
    <property type="evidence" value="ECO:0007669"/>
    <property type="project" value="UniProtKB-KW"/>
</dbReference>
<evidence type="ECO:0000256" key="9">
    <source>
        <dbReference type="ARBA" id="ARBA00034006"/>
    </source>
</evidence>
<dbReference type="Pfam" id="PF00006">
    <property type="entry name" value="ATP-synt_ab"/>
    <property type="match status" value="1"/>
</dbReference>
<dbReference type="GO" id="GO:0008564">
    <property type="term" value="F:protein-exporting ATPase activity"/>
    <property type="evidence" value="ECO:0007669"/>
    <property type="project" value="UniProtKB-EC"/>
</dbReference>
<keyword evidence="5" id="KW-0067">ATP-binding</keyword>
<dbReference type="PANTHER" id="PTHR15184">
    <property type="entry name" value="ATP SYNTHASE"/>
    <property type="match status" value="1"/>
</dbReference>
<name>A0A1C3ER07_9GAMM</name>
<dbReference type="SMART" id="SM00382">
    <property type="entry name" value="AAA"/>
    <property type="match status" value="1"/>
</dbReference>
<dbReference type="InterPro" id="IPR003593">
    <property type="entry name" value="AAA+_ATPase"/>
</dbReference>
<organism evidence="11 12">
    <name type="scientific">Veronia pacifica</name>
    <dbReference type="NCBI Taxonomy" id="1080227"/>
    <lineage>
        <taxon>Bacteria</taxon>
        <taxon>Pseudomonadati</taxon>
        <taxon>Pseudomonadota</taxon>
        <taxon>Gammaproteobacteria</taxon>
        <taxon>Vibrionales</taxon>
        <taxon>Vibrionaceae</taxon>
        <taxon>Veronia</taxon>
    </lineage>
</organism>
<keyword evidence="2" id="KW-0813">Transport</keyword>
<proteinExistence type="predicted"/>
<evidence type="ECO:0000256" key="5">
    <source>
        <dbReference type="ARBA" id="ARBA00022840"/>
    </source>
</evidence>
<dbReference type="EC" id="7.4.2.8" evidence="8"/>
<evidence type="ECO:0000256" key="3">
    <source>
        <dbReference type="ARBA" id="ARBA00022490"/>
    </source>
</evidence>
<dbReference type="Pfam" id="PF18269">
    <property type="entry name" value="T3SS_ATPase_C"/>
    <property type="match status" value="1"/>
</dbReference>
<reference evidence="11 12" key="1">
    <citation type="submission" date="2016-05" db="EMBL/GenBank/DDBJ databases">
        <title>Genomic Taxonomy of the Vibrionaceae.</title>
        <authorList>
            <person name="Gomez-Gil B."/>
            <person name="Enciso-Ibarra J."/>
        </authorList>
    </citation>
    <scope>NUCLEOTIDE SEQUENCE [LARGE SCALE GENOMIC DNA]</scope>
    <source>
        <strain evidence="11 12">CAIM 1920</strain>
    </source>
</reference>
<evidence type="ECO:0000256" key="6">
    <source>
        <dbReference type="ARBA" id="ARBA00022927"/>
    </source>
</evidence>
<evidence type="ECO:0000256" key="4">
    <source>
        <dbReference type="ARBA" id="ARBA00022741"/>
    </source>
</evidence>
<dbReference type="InterPro" id="IPR001763">
    <property type="entry name" value="Rhodanese-like_dom"/>
</dbReference>
<dbReference type="OrthoDB" id="9148544at2"/>
<dbReference type="InterPro" id="IPR040627">
    <property type="entry name" value="T3SS_ATPase_C"/>
</dbReference>
<keyword evidence="7" id="KW-1278">Translocase</keyword>
<protein>
    <recommendedName>
        <fullName evidence="8">protein-secreting ATPase</fullName>
        <ecNumber evidence="8">7.4.2.8</ecNumber>
    </recommendedName>
</protein>
<comment type="subcellular location">
    <subcellularLocation>
        <location evidence="1">Cytoplasm</location>
    </subcellularLocation>
</comment>
<dbReference type="InterPro" id="IPR000194">
    <property type="entry name" value="ATPase_F1/V1/A1_a/bsu_nucl-bd"/>
</dbReference>
<evidence type="ECO:0000256" key="2">
    <source>
        <dbReference type="ARBA" id="ARBA00022448"/>
    </source>
</evidence>
<dbReference type="AlphaFoldDB" id="A0A1C3ER07"/>
<evidence type="ECO:0000313" key="11">
    <source>
        <dbReference type="EMBL" id="ODA35667.1"/>
    </source>
</evidence>
<dbReference type="InterPro" id="IPR020003">
    <property type="entry name" value="ATPase_a/bsu_AS"/>
</dbReference>
<comment type="caution">
    <text evidence="11">The sequence shown here is derived from an EMBL/GenBank/DDBJ whole genome shotgun (WGS) entry which is preliminary data.</text>
</comment>
<dbReference type="PROSITE" id="PS50206">
    <property type="entry name" value="RHODANESE_3"/>
    <property type="match status" value="1"/>
</dbReference>
<keyword evidence="12" id="KW-1185">Reference proteome</keyword>
<dbReference type="GO" id="GO:0046933">
    <property type="term" value="F:proton-transporting ATP synthase activity, rotational mechanism"/>
    <property type="evidence" value="ECO:0007669"/>
    <property type="project" value="TreeGrafter"/>
</dbReference>
<dbReference type="CDD" id="cd01136">
    <property type="entry name" value="ATPase_flagellum-secretory_path_III"/>
    <property type="match status" value="1"/>
</dbReference>
<keyword evidence="4" id="KW-0547">Nucleotide-binding</keyword>
<dbReference type="InterPro" id="IPR005714">
    <property type="entry name" value="ATPase_T3SS_FliI/YscN"/>
</dbReference>
<dbReference type="SUPFAM" id="SSF52540">
    <property type="entry name" value="P-loop containing nucleoside triphosphate hydrolases"/>
    <property type="match status" value="1"/>
</dbReference>
<evidence type="ECO:0000256" key="8">
    <source>
        <dbReference type="ARBA" id="ARBA00024382"/>
    </source>
</evidence>
<dbReference type="Gene3D" id="3.40.50.12240">
    <property type="match status" value="1"/>
</dbReference>
<keyword evidence="6" id="KW-0653">Protein transport</keyword>
<gene>
    <name evidence="11" type="primary">fliI</name>
    <name evidence="11" type="ORF">A8L45_03370</name>
</gene>
<dbReference type="RefSeq" id="WP_068899207.1">
    <property type="nucleotide sequence ID" value="NZ_JBHUIF010000020.1"/>
</dbReference>